<name>A0A918RLG7_9SPHN</name>
<dbReference type="RefSeq" id="WP_189541707.1">
    <property type="nucleotide sequence ID" value="NZ_BMZD01000005.1"/>
</dbReference>
<dbReference type="InterPro" id="IPR000157">
    <property type="entry name" value="TIR_dom"/>
</dbReference>
<organism evidence="3 4">
    <name type="scientific">Novosphingobium arvoryzae</name>
    <dbReference type="NCBI Taxonomy" id="1256514"/>
    <lineage>
        <taxon>Bacteria</taxon>
        <taxon>Pseudomonadati</taxon>
        <taxon>Pseudomonadota</taxon>
        <taxon>Alphaproteobacteria</taxon>
        <taxon>Sphingomonadales</taxon>
        <taxon>Sphingomonadaceae</taxon>
        <taxon>Novosphingobium</taxon>
    </lineage>
</organism>
<feature type="transmembrane region" description="Helical" evidence="1">
    <location>
        <begin position="179"/>
        <end position="201"/>
    </location>
</feature>
<dbReference type="AlphaFoldDB" id="A0A918RLG7"/>
<dbReference type="InterPro" id="IPR035897">
    <property type="entry name" value="Toll_tir_struct_dom_sf"/>
</dbReference>
<evidence type="ECO:0000313" key="3">
    <source>
        <dbReference type="EMBL" id="GHA01789.1"/>
    </source>
</evidence>
<evidence type="ECO:0000313" key="4">
    <source>
        <dbReference type="Proteomes" id="UP000634139"/>
    </source>
</evidence>
<keyword evidence="4" id="KW-1185">Reference proteome</keyword>
<dbReference type="Proteomes" id="UP000634139">
    <property type="component" value="Unassembled WGS sequence"/>
</dbReference>
<dbReference type="EMBL" id="BMZD01000005">
    <property type="protein sequence ID" value="GHA01789.1"/>
    <property type="molecule type" value="Genomic_DNA"/>
</dbReference>
<proteinExistence type="predicted"/>
<evidence type="ECO:0000256" key="1">
    <source>
        <dbReference type="SAM" id="Phobius"/>
    </source>
</evidence>
<comment type="caution">
    <text evidence="3">The sequence shown here is derived from an EMBL/GenBank/DDBJ whole genome shotgun (WGS) entry which is preliminary data.</text>
</comment>
<feature type="domain" description="TIR" evidence="2">
    <location>
        <begin position="16"/>
        <end position="132"/>
    </location>
</feature>
<keyword evidence="1" id="KW-0812">Transmembrane</keyword>
<gene>
    <name evidence="3" type="ORF">GCM10011617_23220</name>
</gene>
<accession>A0A918RLG7</accession>
<dbReference type="SUPFAM" id="SSF52200">
    <property type="entry name" value="Toll/Interleukin receptor TIR domain"/>
    <property type="match status" value="1"/>
</dbReference>
<keyword evidence="1" id="KW-1133">Transmembrane helix</keyword>
<dbReference type="Pfam" id="PF13676">
    <property type="entry name" value="TIR_2"/>
    <property type="match status" value="1"/>
</dbReference>
<keyword evidence="1" id="KW-0472">Membrane</keyword>
<sequence>MGQRPADGATPHYRAFISYSHSDAGFANWLHRQLEGFRVAEAGGAEATRLAPVFIDRAELAAGDLPAQVRDALSRSAALVVVASPAARASQWVDQEIRLFRDLHPDRPILAALIEDEPEAAFPPALLTHNGQTHEPLAADFRKHADGKRLGLLKIVAGLTGQPLDRLVQRDAQSRQRRVMAVTAGAVAISLVLATLLILALRARAEAEAQRADAEGMVEFMLTDLRDKLKGVGSLSTMDTVNQRALDYYARQDLSTLPDDSLERRARLLQAMAEDNLRTAAGRPQARQEALEAWRVTDGLLKRRPKDAERIFNHAQSEYLLGYIAYLTKRADGQRNLDQVKLHWERYLALADRLVSADPAYPRWQRELGYAQTNLCAANLTAPASPQIAQPHCAAARQIAQRLWQQQQTDLVSGLELANRLAWEADSLAALSRFDPAIALRQQQRDLTRTLGRAHPKDARAIEAEMLADLGLAKLLGQAGRPAEARAAARDAQALADRLTRLDPANADWAAWRRDAIALSAAPASPQSRKSGAE</sequence>
<dbReference type="Gene3D" id="3.40.50.10140">
    <property type="entry name" value="Toll/interleukin-1 receptor homology (TIR) domain"/>
    <property type="match status" value="1"/>
</dbReference>
<reference evidence="3" key="1">
    <citation type="journal article" date="2014" name="Int. J. Syst. Evol. Microbiol.">
        <title>Complete genome sequence of Corynebacterium casei LMG S-19264T (=DSM 44701T), isolated from a smear-ripened cheese.</title>
        <authorList>
            <consortium name="US DOE Joint Genome Institute (JGI-PGF)"/>
            <person name="Walter F."/>
            <person name="Albersmeier A."/>
            <person name="Kalinowski J."/>
            <person name="Ruckert C."/>
        </authorList>
    </citation>
    <scope>NUCLEOTIDE SEQUENCE</scope>
    <source>
        <strain evidence="3">KCTC 32422</strain>
    </source>
</reference>
<protein>
    <recommendedName>
        <fullName evidence="2">TIR domain-containing protein</fullName>
    </recommendedName>
</protein>
<evidence type="ECO:0000259" key="2">
    <source>
        <dbReference type="Pfam" id="PF13676"/>
    </source>
</evidence>
<reference evidence="3" key="2">
    <citation type="submission" date="2020-09" db="EMBL/GenBank/DDBJ databases">
        <authorList>
            <person name="Sun Q."/>
            <person name="Kim S."/>
        </authorList>
    </citation>
    <scope>NUCLEOTIDE SEQUENCE</scope>
    <source>
        <strain evidence="3">KCTC 32422</strain>
    </source>
</reference>
<dbReference type="GO" id="GO:0007165">
    <property type="term" value="P:signal transduction"/>
    <property type="evidence" value="ECO:0007669"/>
    <property type="project" value="InterPro"/>
</dbReference>